<feature type="compositionally biased region" description="Basic and acidic residues" evidence="1">
    <location>
        <begin position="42"/>
        <end position="52"/>
    </location>
</feature>
<dbReference type="EMBL" id="LR862141">
    <property type="protein sequence ID" value="CAD1821703.1"/>
    <property type="molecule type" value="Genomic_DNA"/>
</dbReference>
<accession>A0A6V7NSX8</accession>
<proteinExistence type="predicted"/>
<name>A0A6V7NSX8_ANACO</name>
<sequence length="124" mass="13188">MKLVPMLMTALELDPSGSPTGNDPPGHTGSTYPDSASTAAGNDDHRRSRSSEPGDDQILHAVQMSHVLATGPGSWDLRPSGKTGGVGGRTHWELYLYSSHPVWFWGTGTHRGEPSEDRGKGIAP</sequence>
<dbReference type="AlphaFoldDB" id="A0A6V7NSX8"/>
<reference evidence="2" key="1">
    <citation type="submission" date="2020-07" db="EMBL/GenBank/DDBJ databases">
        <authorList>
            <person name="Lin J."/>
        </authorList>
    </citation>
    <scope>NUCLEOTIDE SEQUENCE</scope>
</reference>
<feature type="compositionally biased region" description="Polar residues" evidence="1">
    <location>
        <begin position="28"/>
        <end position="40"/>
    </location>
</feature>
<protein>
    <submittedName>
        <fullName evidence="2">Uncharacterized protein</fullName>
    </submittedName>
</protein>
<evidence type="ECO:0000256" key="1">
    <source>
        <dbReference type="SAM" id="MobiDB-lite"/>
    </source>
</evidence>
<evidence type="ECO:0000313" key="2">
    <source>
        <dbReference type="EMBL" id="CAD1821703.1"/>
    </source>
</evidence>
<gene>
    <name evidence="2" type="ORF">CB5_LOCUS4914</name>
</gene>
<organism evidence="2">
    <name type="scientific">Ananas comosus var. bracteatus</name>
    <name type="common">red pineapple</name>
    <dbReference type="NCBI Taxonomy" id="296719"/>
    <lineage>
        <taxon>Eukaryota</taxon>
        <taxon>Viridiplantae</taxon>
        <taxon>Streptophyta</taxon>
        <taxon>Embryophyta</taxon>
        <taxon>Tracheophyta</taxon>
        <taxon>Spermatophyta</taxon>
        <taxon>Magnoliopsida</taxon>
        <taxon>Liliopsida</taxon>
        <taxon>Poales</taxon>
        <taxon>Bromeliaceae</taxon>
        <taxon>Bromelioideae</taxon>
        <taxon>Ananas</taxon>
    </lineage>
</organism>
<feature type="region of interest" description="Disordered" evidence="1">
    <location>
        <begin position="1"/>
        <end position="57"/>
    </location>
</feature>